<dbReference type="EMBL" id="JABEQJ010000022">
    <property type="protein sequence ID" value="MBB2161553.1"/>
    <property type="molecule type" value="Genomic_DNA"/>
</dbReference>
<evidence type="ECO:0000256" key="5">
    <source>
        <dbReference type="ARBA" id="ARBA00022840"/>
    </source>
</evidence>
<comment type="similarity">
    <text evidence="1">Belongs to the helicase family. UvrD subfamily.</text>
</comment>
<dbReference type="RefSeq" id="WP_182998384.1">
    <property type="nucleotide sequence ID" value="NZ_JABEQJ010000022.1"/>
</dbReference>
<keyword evidence="5 12" id="KW-0067">ATP-binding</keyword>
<dbReference type="PANTHER" id="PTHR11070">
    <property type="entry name" value="UVRD / RECB / PCRA DNA HELICASE FAMILY MEMBER"/>
    <property type="match status" value="1"/>
</dbReference>
<evidence type="ECO:0000256" key="12">
    <source>
        <dbReference type="PROSITE-ProRule" id="PRU00560"/>
    </source>
</evidence>
<evidence type="ECO:0000256" key="4">
    <source>
        <dbReference type="ARBA" id="ARBA00022806"/>
    </source>
</evidence>
<feature type="domain" description="UvrD-like helicase ATP-binding" evidence="13">
    <location>
        <begin position="5"/>
        <end position="299"/>
    </location>
</feature>
<dbReference type="PROSITE" id="PS51198">
    <property type="entry name" value="UVRD_HELICASE_ATP_BIND"/>
    <property type="match status" value="1"/>
</dbReference>
<dbReference type="PROSITE" id="PS51217">
    <property type="entry name" value="UVRD_HELICASE_CTER"/>
    <property type="match status" value="1"/>
</dbReference>
<dbReference type="GO" id="GO:0000725">
    <property type="term" value="P:recombinational repair"/>
    <property type="evidence" value="ECO:0007669"/>
    <property type="project" value="TreeGrafter"/>
</dbReference>
<evidence type="ECO:0000256" key="3">
    <source>
        <dbReference type="ARBA" id="ARBA00022801"/>
    </source>
</evidence>
<feature type="binding site" evidence="12">
    <location>
        <begin position="26"/>
        <end position="33"/>
    </location>
    <ligand>
        <name>ATP</name>
        <dbReference type="ChEBI" id="CHEBI:30616"/>
    </ligand>
</feature>
<evidence type="ECO:0000256" key="11">
    <source>
        <dbReference type="ARBA" id="ARBA00048988"/>
    </source>
</evidence>
<name>A0A7W4IES4_9PROT</name>
<dbReference type="InterPro" id="IPR014016">
    <property type="entry name" value="UvrD-like_ATP-bd"/>
</dbReference>
<comment type="catalytic activity">
    <reaction evidence="11">
        <text>ATP + H2O = ADP + phosphate + H(+)</text>
        <dbReference type="Rhea" id="RHEA:13065"/>
        <dbReference type="ChEBI" id="CHEBI:15377"/>
        <dbReference type="ChEBI" id="CHEBI:15378"/>
        <dbReference type="ChEBI" id="CHEBI:30616"/>
        <dbReference type="ChEBI" id="CHEBI:43474"/>
        <dbReference type="ChEBI" id="CHEBI:456216"/>
        <dbReference type="EC" id="5.6.2.4"/>
    </reaction>
</comment>
<evidence type="ECO:0000256" key="10">
    <source>
        <dbReference type="ARBA" id="ARBA00034923"/>
    </source>
</evidence>
<gene>
    <name evidence="15" type="ORF">HLH48_15470</name>
</gene>
<proteinExistence type="inferred from homology"/>
<evidence type="ECO:0000313" key="15">
    <source>
        <dbReference type="EMBL" id="MBB2161553.1"/>
    </source>
</evidence>
<reference evidence="15 16" key="1">
    <citation type="submission" date="2020-04" db="EMBL/GenBank/DDBJ databases">
        <title>Description of novel Gluconacetobacter.</title>
        <authorList>
            <person name="Sombolestani A."/>
        </authorList>
    </citation>
    <scope>NUCLEOTIDE SEQUENCE [LARGE SCALE GENOMIC DNA]</scope>
    <source>
        <strain evidence="15 16">LMG 19747</strain>
    </source>
</reference>
<dbReference type="PANTHER" id="PTHR11070:SF2">
    <property type="entry name" value="ATP-DEPENDENT DNA HELICASE SRS2"/>
    <property type="match status" value="1"/>
</dbReference>
<evidence type="ECO:0000256" key="1">
    <source>
        <dbReference type="ARBA" id="ARBA00009922"/>
    </source>
</evidence>
<dbReference type="Pfam" id="PF13361">
    <property type="entry name" value="UvrD_C"/>
    <property type="match status" value="1"/>
</dbReference>
<sequence length="644" mass="71576">MADPLAGLTPAQDAAARAIGPIAVLAGAGTGKTKTLVASAVDRIVRRGVNPHRLLAVTFTNKAAREMSERLSAALGPMRTPSWVGTFHAHGSRQIRQDPGIADLRPGFAIMTGDDCTRIVRRLVKREIAQGGLAEEADTDPDRLRKRIRGILAHIGRFKEDMVLPEEARRYFGAAAEPLMADAARIYPLYQAELQAANAADFGDLLMYPTRTMMRDESYRLEWARRFDAILVDEFQDVNLTQYRWIHLLSRDHRQLFAVGDDDQSIYSWRGAQLQYFRDFLKAFPDGQMVALERNFRSTGHILDGANGIISLDAKRLKKTLYTEAGPGDPIEIVSCKHGADESRTIAREIGRLAAEGVNYHDIAVLYRYNYLSRGIEDALLRARIPYVIVGDTGFWERAIVKDMLAFLRLVVSPDDRQSDEAFRRVVNVPARGVGERSLAQVETLADARDLSLCAAADQMPGEGAVAITLRAFTAMIRDVGMHTETVAGKIARLADSTGYRAMLQRLEDEGRERLENLAELEEIAAGFDTPHALFDHAALGAAAPGEALDGRVRLMTLHASKGLEFPRVFLPGWDETLFPLPAERTNFEEERRLAYVAVTRAMRRATITWCAERGSKPSGPSPFIDDIPVHARSQGWLRHVARR</sequence>
<dbReference type="SUPFAM" id="SSF52540">
    <property type="entry name" value="P-loop containing nucleoside triphosphate hydrolases"/>
    <property type="match status" value="1"/>
</dbReference>
<evidence type="ECO:0000259" key="13">
    <source>
        <dbReference type="PROSITE" id="PS51198"/>
    </source>
</evidence>
<evidence type="ECO:0000259" key="14">
    <source>
        <dbReference type="PROSITE" id="PS51217"/>
    </source>
</evidence>
<dbReference type="GO" id="GO:0043138">
    <property type="term" value="F:3'-5' DNA helicase activity"/>
    <property type="evidence" value="ECO:0007669"/>
    <property type="project" value="UniProtKB-EC"/>
</dbReference>
<dbReference type="InterPro" id="IPR013986">
    <property type="entry name" value="DExx_box_DNA_helicase_dom_sf"/>
</dbReference>
<keyword evidence="3 12" id="KW-0378">Hydrolase</keyword>
<dbReference type="EC" id="5.6.2.4" evidence="9"/>
<dbReference type="GO" id="GO:0003677">
    <property type="term" value="F:DNA binding"/>
    <property type="evidence" value="ECO:0007669"/>
    <property type="project" value="UniProtKB-KW"/>
</dbReference>
<keyword evidence="4 12" id="KW-0347">Helicase</keyword>
<dbReference type="Proteomes" id="UP000589085">
    <property type="component" value="Unassembled WGS sequence"/>
</dbReference>
<organism evidence="15 16">
    <name type="scientific">Gluconacetobacter sacchari</name>
    <dbReference type="NCBI Taxonomy" id="92759"/>
    <lineage>
        <taxon>Bacteria</taxon>
        <taxon>Pseudomonadati</taxon>
        <taxon>Pseudomonadota</taxon>
        <taxon>Alphaproteobacteria</taxon>
        <taxon>Acetobacterales</taxon>
        <taxon>Acetobacteraceae</taxon>
        <taxon>Gluconacetobacter</taxon>
    </lineage>
</organism>
<dbReference type="CDD" id="cd17932">
    <property type="entry name" value="DEXQc_UvrD"/>
    <property type="match status" value="1"/>
</dbReference>
<dbReference type="InterPro" id="IPR027417">
    <property type="entry name" value="P-loop_NTPase"/>
</dbReference>
<comment type="caution">
    <text evidence="15">The sequence shown here is derived from an EMBL/GenBank/DDBJ whole genome shotgun (WGS) entry which is preliminary data.</text>
</comment>
<dbReference type="GO" id="GO:0005524">
    <property type="term" value="F:ATP binding"/>
    <property type="evidence" value="ECO:0007669"/>
    <property type="project" value="UniProtKB-UniRule"/>
</dbReference>
<evidence type="ECO:0000256" key="8">
    <source>
        <dbReference type="ARBA" id="ARBA00034617"/>
    </source>
</evidence>
<dbReference type="InterPro" id="IPR014017">
    <property type="entry name" value="DNA_helicase_UvrD-like_C"/>
</dbReference>
<dbReference type="Pfam" id="PF00580">
    <property type="entry name" value="UvrD-helicase"/>
    <property type="match status" value="1"/>
</dbReference>
<keyword evidence="7" id="KW-0413">Isomerase</keyword>
<keyword evidence="6" id="KW-0238">DNA-binding</keyword>
<dbReference type="InterPro" id="IPR000212">
    <property type="entry name" value="DNA_helicase_UvrD/REP"/>
</dbReference>
<accession>A0A7W4IES4</accession>
<evidence type="ECO:0000256" key="9">
    <source>
        <dbReference type="ARBA" id="ARBA00034808"/>
    </source>
</evidence>
<dbReference type="GO" id="GO:0016787">
    <property type="term" value="F:hydrolase activity"/>
    <property type="evidence" value="ECO:0007669"/>
    <property type="project" value="UniProtKB-UniRule"/>
</dbReference>
<dbReference type="Gene3D" id="1.10.10.160">
    <property type="match status" value="1"/>
</dbReference>
<dbReference type="AlphaFoldDB" id="A0A7W4IES4"/>
<dbReference type="Gene3D" id="1.10.486.10">
    <property type="entry name" value="PCRA, domain 4"/>
    <property type="match status" value="1"/>
</dbReference>
<protein>
    <recommendedName>
        <fullName evidence="9">DNA 3'-5' helicase</fullName>
        <ecNumber evidence="9">5.6.2.4</ecNumber>
    </recommendedName>
    <alternativeName>
        <fullName evidence="10">DNA 3'-5' helicase II</fullName>
    </alternativeName>
</protein>
<dbReference type="Gene3D" id="3.40.50.300">
    <property type="entry name" value="P-loop containing nucleotide triphosphate hydrolases"/>
    <property type="match status" value="2"/>
</dbReference>
<comment type="catalytic activity">
    <reaction evidence="8">
        <text>Couples ATP hydrolysis with the unwinding of duplex DNA by translocating in the 3'-5' direction.</text>
        <dbReference type="EC" id="5.6.2.4"/>
    </reaction>
</comment>
<feature type="domain" description="UvrD-like helicase C-terminal" evidence="14">
    <location>
        <begin position="300"/>
        <end position="563"/>
    </location>
</feature>
<dbReference type="CDD" id="cd18807">
    <property type="entry name" value="SF1_C_UvrD"/>
    <property type="match status" value="1"/>
</dbReference>
<evidence type="ECO:0000256" key="2">
    <source>
        <dbReference type="ARBA" id="ARBA00022741"/>
    </source>
</evidence>
<evidence type="ECO:0000256" key="7">
    <source>
        <dbReference type="ARBA" id="ARBA00023235"/>
    </source>
</evidence>
<evidence type="ECO:0000313" key="16">
    <source>
        <dbReference type="Proteomes" id="UP000589085"/>
    </source>
</evidence>
<evidence type="ECO:0000256" key="6">
    <source>
        <dbReference type="ARBA" id="ARBA00023125"/>
    </source>
</evidence>
<keyword evidence="2 12" id="KW-0547">Nucleotide-binding</keyword>